<proteinExistence type="predicted"/>
<gene>
    <name evidence="1" type="ORF">METZ01_LOCUS479227</name>
</gene>
<protein>
    <submittedName>
        <fullName evidence="1">Uncharacterized protein</fullName>
    </submittedName>
</protein>
<feature type="non-terminal residue" evidence="1">
    <location>
        <position position="65"/>
    </location>
</feature>
<organism evidence="1">
    <name type="scientific">marine metagenome</name>
    <dbReference type="NCBI Taxonomy" id="408172"/>
    <lineage>
        <taxon>unclassified sequences</taxon>
        <taxon>metagenomes</taxon>
        <taxon>ecological metagenomes</taxon>
    </lineage>
</organism>
<name>A0A383C2T3_9ZZZZ</name>
<sequence length="65" mass="7194">MYGPLLGRFPLRTQAEIGTLCSVRKLEVRRAHEISALGSSGGKSVRGWVHRPYFTLLPPTEQKSG</sequence>
<accession>A0A383C2T3</accession>
<dbReference type="AlphaFoldDB" id="A0A383C2T3"/>
<dbReference type="EMBL" id="UINC01205272">
    <property type="protein sequence ID" value="SVE26373.1"/>
    <property type="molecule type" value="Genomic_DNA"/>
</dbReference>
<reference evidence="1" key="1">
    <citation type="submission" date="2018-05" db="EMBL/GenBank/DDBJ databases">
        <authorList>
            <person name="Lanie J.A."/>
            <person name="Ng W.-L."/>
            <person name="Kazmierczak K.M."/>
            <person name="Andrzejewski T.M."/>
            <person name="Davidsen T.M."/>
            <person name="Wayne K.J."/>
            <person name="Tettelin H."/>
            <person name="Glass J.I."/>
            <person name="Rusch D."/>
            <person name="Podicherti R."/>
            <person name="Tsui H.-C.T."/>
            <person name="Winkler M.E."/>
        </authorList>
    </citation>
    <scope>NUCLEOTIDE SEQUENCE</scope>
</reference>
<evidence type="ECO:0000313" key="1">
    <source>
        <dbReference type="EMBL" id="SVE26373.1"/>
    </source>
</evidence>